<feature type="site" description="Substrate discrimination" evidence="15">
    <location>
        <position position="13"/>
    </location>
</feature>
<keyword evidence="5 15" id="KW-0808">Transferase</keyword>
<sequence length="357" mass="40955">MRKIIHIDMDAFYASIEQRDNKEYRNKPLVVGSSGVRGVVAAASYEARKYGIKSAMASQKAMQLCPNIIFVQPRFEVYKSVSKQIKEIFLKYTDKVEPLSLDEAFLDVTENYMNEPYAMEVAKKIKSDIFKETNLTASAGVSFNKFLAKIASDYNKPNGLFIITPKKAEKFVGKLKVESFFGIGKKTSQKLHELGIYTGWDLKQKTQDELIRYFGKQGRKFYLNAKGIDYGEVNPNRIRKSLGAENTFRVDTNSLEFIYLELKEICKEVIERIKKVSFKGKTITLKVRYENFKIVSKSKTLSQPVTDYSVLYKSARELLHELDLSNKVRLIGISIKNMYNIETDTTLGHQLEIPFEV</sequence>
<name>A0A563DC50_9FLAO</name>
<dbReference type="OrthoDB" id="9808813at2"/>
<keyword evidence="9 15" id="KW-0227">DNA damage</keyword>
<keyword evidence="6 15" id="KW-0548">Nucleotidyltransferase</keyword>
<dbReference type="Pfam" id="PF21999">
    <property type="entry name" value="IMS_HHH_1"/>
    <property type="match status" value="1"/>
</dbReference>
<comment type="subunit">
    <text evidence="15">Monomer.</text>
</comment>
<dbReference type="InterPro" id="IPR053848">
    <property type="entry name" value="IMS_HHH_1"/>
</dbReference>
<dbReference type="PROSITE" id="PS50173">
    <property type="entry name" value="UMUC"/>
    <property type="match status" value="1"/>
</dbReference>
<keyword evidence="13 15" id="KW-0234">DNA repair</keyword>
<dbReference type="GO" id="GO:0005829">
    <property type="term" value="C:cytosol"/>
    <property type="evidence" value="ECO:0007669"/>
    <property type="project" value="TreeGrafter"/>
</dbReference>
<dbReference type="Proteomes" id="UP000319499">
    <property type="component" value="Unassembled WGS sequence"/>
</dbReference>
<dbReference type="Gene3D" id="3.40.1170.60">
    <property type="match status" value="1"/>
</dbReference>
<reference evidence="17 18" key="1">
    <citation type="submission" date="2019-02" db="EMBL/GenBank/DDBJ databases">
        <title>Apibacter muscae sp. nov.: a novel member of the house fly microbiota.</title>
        <authorList>
            <person name="Park R."/>
        </authorList>
    </citation>
    <scope>NUCLEOTIDE SEQUENCE [LARGE SCALE GENOMIC DNA]</scope>
    <source>
        <strain evidence="17 18">AL1</strain>
    </source>
</reference>
<evidence type="ECO:0000256" key="15">
    <source>
        <dbReference type="HAMAP-Rule" id="MF_01113"/>
    </source>
</evidence>
<keyword evidence="4 15" id="KW-0963">Cytoplasm</keyword>
<evidence type="ECO:0000256" key="8">
    <source>
        <dbReference type="ARBA" id="ARBA00022723"/>
    </source>
</evidence>
<gene>
    <name evidence="15" type="primary">dinB</name>
    <name evidence="17" type="ORF">ETU09_06235</name>
</gene>
<evidence type="ECO:0000256" key="2">
    <source>
        <dbReference type="ARBA" id="ARBA00010945"/>
    </source>
</evidence>
<comment type="cofactor">
    <cofactor evidence="15">
        <name>Mg(2+)</name>
        <dbReference type="ChEBI" id="CHEBI:18420"/>
    </cofactor>
    <text evidence="15">Binds 2 magnesium ions per subunit.</text>
</comment>
<feature type="binding site" evidence="15">
    <location>
        <position position="102"/>
    </location>
    <ligand>
        <name>Mg(2+)</name>
        <dbReference type="ChEBI" id="CHEBI:18420"/>
    </ligand>
</feature>
<dbReference type="PANTHER" id="PTHR11076:SF33">
    <property type="entry name" value="DNA POLYMERASE KAPPA"/>
    <property type="match status" value="1"/>
</dbReference>
<dbReference type="InterPro" id="IPR043128">
    <property type="entry name" value="Rev_trsase/Diguanyl_cyclase"/>
</dbReference>
<dbReference type="Pfam" id="PF00817">
    <property type="entry name" value="IMS"/>
    <property type="match status" value="1"/>
</dbReference>
<dbReference type="GO" id="GO:0009432">
    <property type="term" value="P:SOS response"/>
    <property type="evidence" value="ECO:0007669"/>
    <property type="project" value="TreeGrafter"/>
</dbReference>
<keyword evidence="8 15" id="KW-0479">Metal-binding</keyword>
<dbReference type="Pfam" id="PF11799">
    <property type="entry name" value="IMS_C"/>
    <property type="match status" value="1"/>
</dbReference>
<dbReference type="InterPro" id="IPR001126">
    <property type="entry name" value="UmuC"/>
</dbReference>
<dbReference type="GO" id="GO:0003887">
    <property type="term" value="F:DNA-directed DNA polymerase activity"/>
    <property type="evidence" value="ECO:0007669"/>
    <property type="project" value="UniProtKB-UniRule"/>
</dbReference>
<dbReference type="InterPro" id="IPR022880">
    <property type="entry name" value="DNApol_IV"/>
</dbReference>
<evidence type="ECO:0000256" key="10">
    <source>
        <dbReference type="ARBA" id="ARBA00022842"/>
    </source>
</evidence>
<evidence type="ECO:0000256" key="6">
    <source>
        <dbReference type="ARBA" id="ARBA00022695"/>
    </source>
</evidence>
<keyword evidence="7 15" id="KW-0235">DNA replication</keyword>
<evidence type="ECO:0000256" key="5">
    <source>
        <dbReference type="ARBA" id="ARBA00022679"/>
    </source>
</evidence>
<dbReference type="HAMAP" id="MF_01113">
    <property type="entry name" value="DNApol_IV"/>
    <property type="match status" value="1"/>
</dbReference>
<dbReference type="EC" id="2.7.7.7" evidence="15"/>
<comment type="caution">
    <text evidence="17">The sequence shown here is derived from an EMBL/GenBank/DDBJ whole genome shotgun (WGS) entry which is preliminary data.</text>
</comment>
<evidence type="ECO:0000256" key="14">
    <source>
        <dbReference type="ARBA" id="ARBA00049244"/>
    </source>
</evidence>
<dbReference type="RefSeq" id="WP_146292621.1">
    <property type="nucleotide sequence ID" value="NZ_SELH01000021.1"/>
</dbReference>
<dbReference type="EMBL" id="SELH01000021">
    <property type="protein sequence ID" value="TWP27692.1"/>
    <property type="molecule type" value="Genomic_DNA"/>
</dbReference>
<dbReference type="GO" id="GO:0000287">
    <property type="term" value="F:magnesium ion binding"/>
    <property type="evidence" value="ECO:0007669"/>
    <property type="project" value="UniProtKB-UniRule"/>
</dbReference>
<evidence type="ECO:0000256" key="12">
    <source>
        <dbReference type="ARBA" id="ARBA00023125"/>
    </source>
</evidence>
<dbReference type="GO" id="GO:0003684">
    <property type="term" value="F:damaged DNA binding"/>
    <property type="evidence" value="ECO:0007669"/>
    <property type="project" value="InterPro"/>
</dbReference>
<comment type="catalytic activity">
    <reaction evidence="14 15">
        <text>DNA(n) + a 2'-deoxyribonucleoside 5'-triphosphate = DNA(n+1) + diphosphate</text>
        <dbReference type="Rhea" id="RHEA:22508"/>
        <dbReference type="Rhea" id="RHEA-COMP:17339"/>
        <dbReference type="Rhea" id="RHEA-COMP:17340"/>
        <dbReference type="ChEBI" id="CHEBI:33019"/>
        <dbReference type="ChEBI" id="CHEBI:61560"/>
        <dbReference type="ChEBI" id="CHEBI:173112"/>
        <dbReference type="EC" id="2.7.7.7"/>
    </reaction>
</comment>
<dbReference type="GO" id="GO:0042276">
    <property type="term" value="P:error-prone translesion synthesis"/>
    <property type="evidence" value="ECO:0007669"/>
    <property type="project" value="TreeGrafter"/>
</dbReference>
<feature type="binding site" evidence="15">
    <location>
        <position position="8"/>
    </location>
    <ligand>
        <name>Mg(2+)</name>
        <dbReference type="ChEBI" id="CHEBI:18420"/>
    </ligand>
</feature>
<dbReference type="InterPro" id="IPR017961">
    <property type="entry name" value="DNA_pol_Y-fam_little_finger"/>
</dbReference>
<keyword evidence="10 15" id="KW-0460">Magnesium</keyword>
<dbReference type="InterPro" id="IPR043502">
    <property type="entry name" value="DNA/RNA_pol_sf"/>
</dbReference>
<evidence type="ECO:0000256" key="4">
    <source>
        <dbReference type="ARBA" id="ARBA00022490"/>
    </source>
</evidence>
<comment type="subcellular location">
    <subcellularLocation>
        <location evidence="1 15">Cytoplasm</location>
    </subcellularLocation>
</comment>
<organism evidence="17 18">
    <name type="scientific">Apibacter muscae</name>
    <dbReference type="NCBI Taxonomy" id="2509004"/>
    <lineage>
        <taxon>Bacteria</taxon>
        <taxon>Pseudomonadati</taxon>
        <taxon>Bacteroidota</taxon>
        <taxon>Flavobacteriia</taxon>
        <taxon>Flavobacteriales</taxon>
        <taxon>Weeksellaceae</taxon>
        <taxon>Apibacter</taxon>
    </lineage>
</organism>
<keyword evidence="11 15" id="KW-0239">DNA-directed DNA polymerase</keyword>
<feature type="active site" evidence="15">
    <location>
        <position position="103"/>
    </location>
</feature>
<comment type="function">
    <text evidence="15">Poorly processive, error-prone DNA polymerase involved in untargeted mutagenesis. Copies undamaged DNA at stalled replication forks, which arise in vivo from mismatched or misaligned primer ends. These misaligned primers can be extended by PolIV. Exhibits no 3'-5' exonuclease (proofreading) activity. May be involved in translesional synthesis, in conjunction with the beta clamp from PolIII.</text>
</comment>
<dbReference type="Gene3D" id="3.30.70.270">
    <property type="match status" value="1"/>
</dbReference>
<evidence type="ECO:0000313" key="18">
    <source>
        <dbReference type="Proteomes" id="UP000319499"/>
    </source>
</evidence>
<protein>
    <recommendedName>
        <fullName evidence="15">DNA polymerase IV</fullName>
        <shortName evidence="15">Pol IV</shortName>
        <ecNumber evidence="15">2.7.7.7</ecNumber>
    </recommendedName>
</protein>
<dbReference type="InterPro" id="IPR036775">
    <property type="entry name" value="DNA_pol_Y-fam_lit_finger_sf"/>
</dbReference>
<evidence type="ECO:0000256" key="9">
    <source>
        <dbReference type="ARBA" id="ARBA00022763"/>
    </source>
</evidence>
<evidence type="ECO:0000259" key="16">
    <source>
        <dbReference type="PROSITE" id="PS50173"/>
    </source>
</evidence>
<dbReference type="PANTHER" id="PTHR11076">
    <property type="entry name" value="DNA REPAIR POLYMERASE UMUC / TRANSFERASE FAMILY MEMBER"/>
    <property type="match status" value="1"/>
</dbReference>
<keyword evidence="3 15" id="KW-0515">Mutator protein</keyword>
<dbReference type="FunFam" id="3.30.1490.100:FF:000004">
    <property type="entry name" value="DNA polymerase IV"/>
    <property type="match status" value="1"/>
</dbReference>
<accession>A0A563DC50</accession>
<proteinExistence type="inferred from homology"/>
<dbReference type="AlphaFoldDB" id="A0A563DC50"/>
<dbReference type="SUPFAM" id="SSF100879">
    <property type="entry name" value="Lesion bypass DNA polymerase (Y-family), little finger domain"/>
    <property type="match status" value="1"/>
</dbReference>
<dbReference type="InterPro" id="IPR050116">
    <property type="entry name" value="DNA_polymerase-Y"/>
</dbReference>
<keyword evidence="12 15" id="KW-0238">DNA-binding</keyword>
<comment type="similarity">
    <text evidence="2 15">Belongs to the DNA polymerase type-Y family.</text>
</comment>
<evidence type="ECO:0000256" key="13">
    <source>
        <dbReference type="ARBA" id="ARBA00023204"/>
    </source>
</evidence>
<keyword evidence="18" id="KW-1185">Reference proteome</keyword>
<dbReference type="Gene3D" id="3.30.1490.100">
    <property type="entry name" value="DNA polymerase, Y-family, little finger domain"/>
    <property type="match status" value="1"/>
</dbReference>
<dbReference type="CDD" id="cd03586">
    <property type="entry name" value="PolY_Pol_IV_kappa"/>
    <property type="match status" value="1"/>
</dbReference>
<evidence type="ECO:0000313" key="17">
    <source>
        <dbReference type="EMBL" id="TWP27692.1"/>
    </source>
</evidence>
<dbReference type="NCBIfam" id="NF002677">
    <property type="entry name" value="PRK02406.1"/>
    <property type="match status" value="1"/>
</dbReference>
<dbReference type="GO" id="GO:0006281">
    <property type="term" value="P:DNA repair"/>
    <property type="evidence" value="ECO:0007669"/>
    <property type="project" value="UniProtKB-UniRule"/>
</dbReference>
<dbReference type="Gene3D" id="1.10.150.20">
    <property type="entry name" value="5' to 3' exonuclease, C-terminal subdomain"/>
    <property type="match status" value="1"/>
</dbReference>
<dbReference type="SUPFAM" id="SSF56672">
    <property type="entry name" value="DNA/RNA polymerases"/>
    <property type="match status" value="1"/>
</dbReference>
<evidence type="ECO:0000256" key="3">
    <source>
        <dbReference type="ARBA" id="ARBA00022457"/>
    </source>
</evidence>
<evidence type="ECO:0000256" key="7">
    <source>
        <dbReference type="ARBA" id="ARBA00022705"/>
    </source>
</evidence>
<evidence type="ECO:0000256" key="1">
    <source>
        <dbReference type="ARBA" id="ARBA00004496"/>
    </source>
</evidence>
<evidence type="ECO:0000256" key="11">
    <source>
        <dbReference type="ARBA" id="ARBA00022932"/>
    </source>
</evidence>
<feature type="domain" description="UmuC" evidence="16">
    <location>
        <begin position="4"/>
        <end position="184"/>
    </location>
</feature>
<dbReference type="GO" id="GO:0006261">
    <property type="term" value="P:DNA-templated DNA replication"/>
    <property type="evidence" value="ECO:0007669"/>
    <property type="project" value="UniProtKB-UniRule"/>
</dbReference>